<accession>A0ABP0YG64</accession>
<keyword evidence="3" id="KW-1185">Reference proteome</keyword>
<protein>
    <recommendedName>
        <fullName evidence="4">MATH domain-containing protein</fullName>
    </recommendedName>
</protein>
<evidence type="ECO:0008006" key="4">
    <source>
        <dbReference type="Google" id="ProtNLM"/>
    </source>
</evidence>
<evidence type="ECO:0000313" key="2">
    <source>
        <dbReference type="EMBL" id="CAK9319374.1"/>
    </source>
</evidence>
<proteinExistence type="predicted"/>
<gene>
    <name evidence="2" type="ORF">CITCOLO1_LOCUS11378</name>
</gene>
<evidence type="ECO:0000256" key="1">
    <source>
        <dbReference type="SAM" id="MobiDB-lite"/>
    </source>
</evidence>
<evidence type="ECO:0000313" key="3">
    <source>
        <dbReference type="Proteomes" id="UP001642487"/>
    </source>
</evidence>
<dbReference type="EMBL" id="OZ021738">
    <property type="protein sequence ID" value="CAK9319374.1"/>
    <property type="molecule type" value="Genomic_DNA"/>
</dbReference>
<feature type="region of interest" description="Disordered" evidence="1">
    <location>
        <begin position="224"/>
        <end position="245"/>
    </location>
</feature>
<dbReference type="Proteomes" id="UP001642487">
    <property type="component" value="Chromosome 4"/>
</dbReference>
<reference evidence="2 3" key="1">
    <citation type="submission" date="2024-03" db="EMBL/GenBank/DDBJ databases">
        <authorList>
            <person name="Gkanogiannis A."/>
            <person name="Becerra Lopez-Lavalle L."/>
        </authorList>
    </citation>
    <scope>NUCLEOTIDE SEQUENCE [LARGE SCALE GENOMIC DNA]</scope>
</reference>
<name>A0ABP0YG64_9ROSI</name>
<feature type="non-terminal residue" evidence="2">
    <location>
        <position position="1"/>
    </location>
</feature>
<sequence>EIGSETNGLDTKRAWAQIDPTFEDGDYGSDPSIISYSDDDTFMSTPMSEKEGEMPEVDRPTKSGEKFCLWVRMQWCLRNLSVKQFDEGRKVEVVFKQSGGWSWSRLSLFVYVSFGEGGEQVVFLNSVLVSGCAFPFSPGLSLGERWSVFALLVNGMEWKISSSSRVFGSPLPDLPLTRLSSPKPTNAGRRRHQPPYAVALPESSRAASFVRRHCRLLQTPCSSAMRLSPSASPGRRSPRSQNQFFPELIAANRRAPPLVVRAPPPALGLAGS</sequence>
<organism evidence="2 3">
    <name type="scientific">Citrullus colocynthis</name>
    <name type="common">colocynth</name>
    <dbReference type="NCBI Taxonomy" id="252529"/>
    <lineage>
        <taxon>Eukaryota</taxon>
        <taxon>Viridiplantae</taxon>
        <taxon>Streptophyta</taxon>
        <taxon>Embryophyta</taxon>
        <taxon>Tracheophyta</taxon>
        <taxon>Spermatophyta</taxon>
        <taxon>Magnoliopsida</taxon>
        <taxon>eudicotyledons</taxon>
        <taxon>Gunneridae</taxon>
        <taxon>Pentapetalae</taxon>
        <taxon>rosids</taxon>
        <taxon>fabids</taxon>
        <taxon>Cucurbitales</taxon>
        <taxon>Cucurbitaceae</taxon>
        <taxon>Benincaseae</taxon>
        <taxon>Citrullus</taxon>
    </lineage>
</organism>